<keyword evidence="2" id="KW-0326">Glycosidase</keyword>
<dbReference type="PANTHER" id="PTHR12304:SF4">
    <property type="entry name" value="URIDINE NUCLEOSIDASE"/>
    <property type="match status" value="1"/>
</dbReference>
<dbReference type="InterPro" id="IPR001910">
    <property type="entry name" value="Inosine/uridine_hydrolase_dom"/>
</dbReference>
<sequence>MRTLIIDTDTASDDAIALIMALRTPDVRIEAITIVSGNVDVGQGAINAGIVLDLCGARVPVYRGADRPLLKPRADAGYFHGADGLSDVGFPPPTHQAEPEPAVFELIRRCRTTPGTIDLVTLGPLTNIALALRIEPQLATWVRSCTIMGGNPGSIGNVTPAAEYNIWCDPEAAAIVLASGMPITLVGWDLSRGAACLDANDMARLTTSHHATARFAMACSRAALRAATATQAEPGLPLPDPVAMAVALDPSIVTHTTRCGVAIPLDGLARGATLIDELGTTGQHANDPAWAHTPPPIDVCRSIDIARFKSMLFRTLEQD</sequence>
<dbReference type="OrthoDB" id="9797882at2"/>
<evidence type="ECO:0000259" key="3">
    <source>
        <dbReference type="Pfam" id="PF01156"/>
    </source>
</evidence>
<evidence type="ECO:0000256" key="1">
    <source>
        <dbReference type="ARBA" id="ARBA00022801"/>
    </source>
</evidence>
<gene>
    <name evidence="4" type="ORF">SAMN05421828_12144</name>
</gene>
<dbReference type="PANTHER" id="PTHR12304">
    <property type="entry name" value="INOSINE-URIDINE PREFERRING NUCLEOSIDE HYDROLASE"/>
    <property type="match status" value="1"/>
</dbReference>
<dbReference type="PROSITE" id="PS01247">
    <property type="entry name" value="IUNH"/>
    <property type="match status" value="1"/>
</dbReference>
<evidence type="ECO:0000256" key="2">
    <source>
        <dbReference type="ARBA" id="ARBA00023295"/>
    </source>
</evidence>
<dbReference type="GO" id="GO:0045437">
    <property type="term" value="F:uridine nucleosidase activity"/>
    <property type="evidence" value="ECO:0007669"/>
    <property type="project" value="UniProtKB-ARBA"/>
</dbReference>
<protein>
    <submittedName>
        <fullName evidence="4">Purine nucleosidase</fullName>
    </submittedName>
</protein>
<dbReference type="GO" id="GO:0005829">
    <property type="term" value="C:cytosol"/>
    <property type="evidence" value="ECO:0007669"/>
    <property type="project" value="TreeGrafter"/>
</dbReference>
<evidence type="ECO:0000313" key="4">
    <source>
        <dbReference type="EMBL" id="SIR25125.1"/>
    </source>
</evidence>
<comment type="caution">
    <text evidence="4">The sequence shown here is derived from an EMBL/GenBank/DDBJ whole genome shotgun (WGS) entry which is preliminary data.</text>
</comment>
<proteinExistence type="predicted"/>
<dbReference type="EMBL" id="FTNE01000021">
    <property type="protein sequence ID" value="SIR25125.1"/>
    <property type="molecule type" value="Genomic_DNA"/>
</dbReference>
<evidence type="ECO:0000313" key="5">
    <source>
        <dbReference type="Proteomes" id="UP000186308"/>
    </source>
</evidence>
<reference evidence="4 5" key="1">
    <citation type="submission" date="2017-01" db="EMBL/GenBank/DDBJ databases">
        <authorList>
            <person name="Varghese N."/>
            <person name="Submissions S."/>
        </authorList>
    </citation>
    <scope>NUCLEOTIDE SEQUENCE [LARGE SCALE GENOMIC DNA]</scope>
    <source>
        <strain evidence="4 5">ATCC 35905</strain>
    </source>
</reference>
<keyword evidence="5" id="KW-1185">Reference proteome</keyword>
<dbReference type="GO" id="GO:0008477">
    <property type="term" value="F:purine nucleosidase activity"/>
    <property type="evidence" value="ECO:0007669"/>
    <property type="project" value="TreeGrafter"/>
</dbReference>
<dbReference type="Proteomes" id="UP000186308">
    <property type="component" value="Unassembled WGS sequence"/>
</dbReference>
<dbReference type="InterPro" id="IPR015910">
    <property type="entry name" value="I/U_nuclsd_hydro_CS"/>
</dbReference>
<organism evidence="4 5">
    <name type="scientific">Acidiphilium rubrum</name>
    <dbReference type="NCBI Taxonomy" id="526"/>
    <lineage>
        <taxon>Bacteria</taxon>
        <taxon>Pseudomonadati</taxon>
        <taxon>Pseudomonadota</taxon>
        <taxon>Alphaproteobacteria</taxon>
        <taxon>Acetobacterales</taxon>
        <taxon>Acidocellaceae</taxon>
        <taxon>Acidiphilium</taxon>
    </lineage>
</organism>
<name>A0A8G2CMK0_ACIRU</name>
<dbReference type="AlphaFoldDB" id="A0A8G2CMK0"/>
<dbReference type="InterPro" id="IPR023186">
    <property type="entry name" value="IUNH"/>
</dbReference>
<feature type="domain" description="Inosine/uridine-preferring nucleoside hydrolase" evidence="3">
    <location>
        <begin position="4"/>
        <end position="309"/>
    </location>
</feature>
<accession>A0A8G2CMK0</accession>
<dbReference type="Pfam" id="PF01156">
    <property type="entry name" value="IU_nuc_hydro"/>
    <property type="match status" value="1"/>
</dbReference>
<keyword evidence="1" id="KW-0378">Hydrolase</keyword>
<dbReference type="GO" id="GO:0006152">
    <property type="term" value="P:purine nucleoside catabolic process"/>
    <property type="evidence" value="ECO:0007669"/>
    <property type="project" value="TreeGrafter"/>
</dbReference>
<dbReference type="InterPro" id="IPR036452">
    <property type="entry name" value="Ribo_hydro-like"/>
</dbReference>
<dbReference type="Gene3D" id="3.90.245.10">
    <property type="entry name" value="Ribonucleoside hydrolase-like"/>
    <property type="match status" value="1"/>
</dbReference>
<dbReference type="RefSeq" id="WP_029312481.1">
    <property type="nucleotide sequence ID" value="NZ_FTNE01000021.1"/>
</dbReference>
<dbReference type="SUPFAM" id="SSF53590">
    <property type="entry name" value="Nucleoside hydrolase"/>
    <property type="match status" value="1"/>
</dbReference>
<dbReference type="CDD" id="cd02649">
    <property type="entry name" value="nuc_hydro_CeIAG"/>
    <property type="match status" value="1"/>
</dbReference>